<dbReference type="Pfam" id="PF00285">
    <property type="entry name" value="Citrate_synt"/>
    <property type="match status" value="1"/>
</dbReference>
<reference evidence="1" key="1">
    <citation type="journal article" date="2020" name="Cell">
        <title>Large-Scale Comparative Analyses of Tick Genomes Elucidate Their Genetic Diversity and Vector Capacities.</title>
        <authorList>
            <consortium name="Tick Genome and Microbiome Consortium (TIGMIC)"/>
            <person name="Jia N."/>
            <person name="Wang J."/>
            <person name="Shi W."/>
            <person name="Du L."/>
            <person name="Sun Y."/>
            <person name="Zhan W."/>
            <person name="Jiang J.F."/>
            <person name="Wang Q."/>
            <person name="Zhang B."/>
            <person name="Ji P."/>
            <person name="Bell-Sakyi L."/>
            <person name="Cui X.M."/>
            <person name="Yuan T.T."/>
            <person name="Jiang B.G."/>
            <person name="Yang W.F."/>
            <person name="Lam T.T."/>
            <person name="Chang Q.C."/>
            <person name="Ding S.J."/>
            <person name="Wang X.J."/>
            <person name="Zhu J.G."/>
            <person name="Ruan X.D."/>
            <person name="Zhao L."/>
            <person name="Wei J.T."/>
            <person name="Ye R.Z."/>
            <person name="Que T.C."/>
            <person name="Du C.H."/>
            <person name="Zhou Y.H."/>
            <person name="Cheng J.X."/>
            <person name="Dai P.F."/>
            <person name="Guo W.B."/>
            <person name="Han X.H."/>
            <person name="Huang E.J."/>
            <person name="Li L.F."/>
            <person name="Wei W."/>
            <person name="Gao Y.C."/>
            <person name="Liu J.Z."/>
            <person name="Shao H.Z."/>
            <person name="Wang X."/>
            <person name="Wang C.C."/>
            <person name="Yang T.C."/>
            <person name="Huo Q.B."/>
            <person name="Li W."/>
            <person name="Chen H.Y."/>
            <person name="Chen S.E."/>
            <person name="Zhou L.G."/>
            <person name="Ni X.B."/>
            <person name="Tian J.H."/>
            <person name="Sheng Y."/>
            <person name="Liu T."/>
            <person name="Pan Y.S."/>
            <person name="Xia L.Y."/>
            <person name="Li J."/>
            <person name="Zhao F."/>
            <person name="Cao W.C."/>
        </authorList>
    </citation>
    <scope>NUCLEOTIDE SEQUENCE</scope>
    <source>
        <strain evidence="1">Rmic-2018</strain>
    </source>
</reference>
<dbReference type="PANTHER" id="PTHR11739:SF8">
    <property type="entry name" value="CITRATE SYNTHASE, MITOCHONDRIAL"/>
    <property type="match status" value="1"/>
</dbReference>
<dbReference type="VEuPathDB" id="VectorBase:LOC119178559"/>
<dbReference type="PANTHER" id="PTHR11739">
    <property type="entry name" value="CITRATE SYNTHASE"/>
    <property type="match status" value="1"/>
</dbReference>
<reference evidence="1" key="2">
    <citation type="submission" date="2021-09" db="EMBL/GenBank/DDBJ databases">
        <authorList>
            <person name="Jia N."/>
            <person name="Wang J."/>
            <person name="Shi W."/>
            <person name="Du L."/>
            <person name="Sun Y."/>
            <person name="Zhan W."/>
            <person name="Jiang J."/>
            <person name="Wang Q."/>
            <person name="Zhang B."/>
            <person name="Ji P."/>
            <person name="Sakyi L.B."/>
            <person name="Cui X."/>
            <person name="Yuan T."/>
            <person name="Jiang B."/>
            <person name="Yang W."/>
            <person name="Lam T.T.-Y."/>
            <person name="Chang Q."/>
            <person name="Ding S."/>
            <person name="Wang X."/>
            <person name="Zhu J."/>
            <person name="Ruan X."/>
            <person name="Zhao L."/>
            <person name="Wei J."/>
            <person name="Que T."/>
            <person name="Du C."/>
            <person name="Cheng J."/>
            <person name="Dai P."/>
            <person name="Han X."/>
            <person name="Huang E."/>
            <person name="Gao Y."/>
            <person name="Liu J."/>
            <person name="Shao H."/>
            <person name="Ye R."/>
            <person name="Li L."/>
            <person name="Wei W."/>
            <person name="Wang X."/>
            <person name="Wang C."/>
            <person name="Huo Q."/>
            <person name="Li W."/>
            <person name="Guo W."/>
            <person name="Chen H."/>
            <person name="Chen S."/>
            <person name="Zhou L."/>
            <person name="Zhou L."/>
            <person name="Ni X."/>
            <person name="Tian J."/>
            <person name="Zhou Y."/>
            <person name="Sheng Y."/>
            <person name="Liu T."/>
            <person name="Pan Y."/>
            <person name="Xia L."/>
            <person name="Li J."/>
            <person name="Zhao F."/>
            <person name="Cao W."/>
        </authorList>
    </citation>
    <scope>NUCLEOTIDE SEQUENCE</scope>
    <source>
        <strain evidence="1">Rmic-2018</strain>
        <tissue evidence="1">Larvae</tissue>
    </source>
</reference>
<comment type="caution">
    <text evidence="1">The sequence shown here is derived from an EMBL/GenBank/DDBJ whole genome shotgun (WGS) entry which is preliminary data.</text>
</comment>
<protein>
    <submittedName>
        <fullName evidence="1">Uncharacterized protein</fullName>
    </submittedName>
</protein>
<keyword evidence="2" id="KW-1185">Reference proteome</keyword>
<evidence type="ECO:0000313" key="2">
    <source>
        <dbReference type="Proteomes" id="UP000821866"/>
    </source>
</evidence>
<dbReference type="InterPro" id="IPR016142">
    <property type="entry name" value="Citrate_synth-like_lrg_a-sub"/>
</dbReference>
<sequence>MVEPAKSMLKESNSGCPQLCLQVKWVSKTWAQQADLPSHVVTMLNNFPSHVHPMSQLSCAITACNTESKFVQAYNKGVPKATYWEVSMLWSKSIAR</sequence>
<dbReference type="EMBL" id="JABSTU010000011">
    <property type="protein sequence ID" value="KAH8010188.1"/>
    <property type="molecule type" value="Genomic_DNA"/>
</dbReference>
<dbReference type="InterPro" id="IPR002020">
    <property type="entry name" value="Citrate_synthase"/>
</dbReference>
<dbReference type="GO" id="GO:0005975">
    <property type="term" value="P:carbohydrate metabolic process"/>
    <property type="evidence" value="ECO:0007669"/>
    <property type="project" value="TreeGrafter"/>
</dbReference>
<dbReference type="AlphaFoldDB" id="A0A9J6D7U3"/>
<gene>
    <name evidence="1" type="ORF">HPB51_025623</name>
</gene>
<dbReference type="GO" id="GO:0046912">
    <property type="term" value="F:acyltransferase activity, acyl groups converted into alkyl on transfer"/>
    <property type="evidence" value="ECO:0007669"/>
    <property type="project" value="InterPro"/>
</dbReference>
<accession>A0A9J6D7U3</accession>
<dbReference type="InterPro" id="IPR036969">
    <property type="entry name" value="Citrate_synthase_sf"/>
</dbReference>
<dbReference type="Gene3D" id="1.10.580.10">
    <property type="entry name" value="Citrate Synthase, domain 1"/>
    <property type="match status" value="1"/>
</dbReference>
<dbReference type="SUPFAM" id="SSF48256">
    <property type="entry name" value="Citrate synthase"/>
    <property type="match status" value="1"/>
</dbReference>
<dbReference type="GO" id="GO:0006099">
    <property type="term" value="P:tricarboxylic acid cycle"/>
    <property type="evidence" value="ECO:0007669"/>
    <property type="project" value="TreeGrafter"/>
</dbReference>
<proteinExistence type="predicted"/>
<dbReference type="Proteomes" id="UP000821866">
    <property type="component" value="Chromosome 9"/>
</dbReference>
<name>A0A9J6D7U3_RHIMP</name>
<dbReference type="GO" id="GO:0005759">
    <property type="term" value="C:mitochondrial matrix"/>
    <property type="evidence" value="ECO:0007669"/>
    <property type="project" value="TreeGrafter"/>
</dbReference>
<organism evidence="1 2">
    <name type="scientific">Rhipicephalus microplus</name>
    <name type="common">Cattle tick</name>
    <name type="synonym">Boophilus microplus</name>
    <dbReference type="NCBI Taxonomy" id="6941"/>
    <lineage>
        <taxon>Eukaryota</taxon>
        <taxon>Metazoa</taxon>
        <taxon>Ecdysozoa</taxon>
        <taxon>Arthropoda</taxon>
        <taxon>Chelicerata</taxon>
        <taxon>Arachnida</taxon>
        <taxon>Acari</taxon>
        <taxon>Parasitiformes</taxon>
        <taxon>Ixodida</taxon>
        <taxon>Ixodoidea</taxon>
        <taxon>Ixodidae</taxon>
        <taxon>Rhipicephalinae</taxon>
        <taxon>Rhipicephalus</taxon>
        <taxon>Boophilus</taxon>
    </lineage>
</organism>
<evidence type="ECO:0000313" key="1">
    <source>
        <dbReference type="EMBL" id="KAH8010188.1"/>
    </source>
</evidence>